<evidence type="ECO:0000256" key="3">
    <source>
        <dbReference type="ARBA" id="ARBA00012239"/>
    </source>
</evidence>
<evidence type="ECO:0000256" key="7">
    <source>
        <dbReference type="ARBA" id="ARBA00023004"/>
    </source>
</evidence>
<gene>
    <name evidence="12" type="ORF">SAMN04487987_107102</name>
</gene>
<dbReference type="OrthoDB" id="9804366at2"/>
<accession>A0A1I1QS83</accession>
<evidence type="ECO:0000256" key="8">
    <source>
        <dbReference type="ARBA" id="ARBA00023014"/>
    </source>
</evidence>
<dbReference type="InterPro" id="IPR000192">
    <property type="entry name" value="Aminotrans_V_dom"/>
</dbReference>
<protein>
    <recommendedName>
        <fullName evidence="3">cysteine desulfurase</fullName>
        <ecNumber evidence="3">2.8.1.7</ecNumber>
    </recommendedName>
</protein>
<dbReference type="InterPro" id="IPR015421">
    <property type="entry name" value="PyrdxlP-dep_Trfase_major"/>
</dbReference>
<evidence type="ECO:0000256" key="4">
    <source>
        <dbReference type="ARBA" id="ARBA00022679"/>
    </source>
</evidence>
<evidence type="ECO:0000256" key="9">
    <source>
        <dbReference type="ARBA" id="ARBA00050776"/>
    </source>
</evidence>
<dbReference type="InterPro" id="IPR015424">
    <property type="entry name" value="PyrdxlP-dep_Trfase"/>
</dbReference>
<comment type="similarity">
    <text evidence="2">Belongs to the class-V pyridoxal-phosphate-dependent aminotransferase family. NifS/IscS subfamily.</text>
</comment>
<dbReference type="InterPro" id="IPR015422">
    <property type="entry name" value="PyrdxlP-dep_Trfase_small"/>
</dbReference>
<proteinExistence type="inferred from homology"/>
<keyword evidence="4" id="KW-0808">Transferase</keyword>
<dbReference type="Gene3D" id="3.90.1150.10">
    <property type="entry name" value="Aspartate Aminotransferase, domain 1"/>
    <property type="match status" value="1"/>
</dbReference>
<evidence type="ECO:0000256" key="5">
    <source>
        <dbReference type="ARBA" id="ARBA00022723"/>
    </source>
</evidence>
<dbReference type="GO" id="GO:0051536">
    <property type="term" value="F:iron-sulfur cluster binding"/>
    <property type="evidence" value="ECO:0007669"/>
    <property type="project" value="UniProtKB-KW"/>
</dbReference>
<keyword evidence="8" id="KW-0411">Iron-sulfur</keyword>
<feature type="domain" description="Aminotransferase class V" evidence="11">
    <location>
        <begin position="4"/>
        <end position="372"/>
    </location>
</feature>
<evidence type="ECO:0000256" key="10">
    <source>
        <dbReference type="RuleBase" id="RU004504"/>
    </source>
</evidence>
<dbReference type="EC" id="2.8.1.7" evidence="3"/>
<dbReference type="SUPFAM" id="SSF53383">
    <property type="entry name" value="PLP-dependent transferases"/>
    <property type="match status" value="1"/>
</dbReference>
<evidence type="ECO:0000313" key="13">
    <source>
        <dbReference type="Proteomes" id="UP000199439"/>
    </source>
</evidence>
<dbReference type="GO" id="GO:0031071">
    <property type="term" value="F:cysteine desulfurase activity"/>
    <property type="evidence" value="ECO:0007669"/>
    <property type="project" value="UniProtKB-EC"/>
</dbReference>
<comment type="cofactor">
    <cofactor evidence="1 10">
        <name>pyridoxal 5'-phosphate</name>
        <dbReference type="ChEBI" id="CHEBI:597326"/>
    </cofactor>
</comment>
<comment type="catalytic activity">
    <reaction evidence="9">
        <text>(sulfur carrier)-H + L-cysteine = (sulfur carrier)-SH + L-alanine</text>
        <dbReference type="Rhea" id="RHEA:43892"/>
        <dbReference type="Rhea" id="RHEA-COMP:14737"/>
        <dbReference type="Rhea" id="RHEA-COMP:14739"/>
        <dbReference type="ChEBI" id="CHEBI:29917"/>
        <dbReference type="ChEBI" id="CHEBI:35235"/>
        <dbReference type="ChEBI" id="CHEBI:57972"/>
        <dbReference type="ChEBI" id="CHEBI:64428"/>
        <dbReference type="EC" id="2.8.1.7"/>
    </reaction>
</comment>
<dbReference type="PANTHER" id="PTHR11601:SF34">
    <property type="entry name" value="CYSTEINE DESULFURASE"/>
    <property type="match status" value="1"/>
</dbReference>
<dbReference type="PANTHER" id="PTHR11601">
    <property type="entry name" value="CYSTEINE DESULFURYLASE FAMILY MEMBER"/>
    <property type="match status" value="1"/>
</dbReference>
<evidence type="ECO:0000256" key="1">
    <source>
        <dbReference type="ARBA" id="ARBA00001933"/>
    </source>
</evidence>
<dbReference type="InterPro" id="IPR020578">
    <property type="entry name" value="Aminotrans_V_PyrdxlP_BS"/>
</dbReference>
<dbReference type="Gene3D" id="3.40.640.10">
    <property type="entry name" value="Type I PLP-dependent aspartate aminotransferase-like (Major domain)"/>
    <property type="match status" value="1"/>
</dbReference>
<dbReference type="STRING" id="870482.SAMN04487987_107102"/>
<evidence type="ECO:0000259" key="11">
    <source>
        <dbReference type="Pfam" id="PF00266"/>
    </source>
</evidence>
<dbReference type="EMBL" id="FOMI01000007">
    <property type="protein sequence ID" value="SFD24872.1"/>
    <property type="molecule type" value="Genomic_DNA"/>
</dbReference>
<dbReference type="PROSITE" id="PS00595">
    <property type="entry name" value="AA_TRANSFER_CLASS_5"/>
    <property type="match status" value="1"/>
</dbReference>
<evidence type="ECO:0000256" key="2">
    <source>
        <dbReference type="ARBA" id="ARBA00006490"/>
    </source>
</evidence>
<keyword evidence="5" id="KW-0479">Metal-binding</keyword>
<dbReference type="PIRSF" id="PIRSF005572">
    <property type="entry name" value="NifS"/>
    <property type="match status" value="1"/>
</dbReference>
<dbReference type="AlphaFoldDB" id="A0A1I1QS83"/>
<dbReference type="GO" id="GO:0046872">
    <property type="term" value="F:metal ion binding"/>
    <property type="evidence" value="ECO:0007669"/>
    <property type="project" value="UniProtKB-KW"/>
</dbReference>
<dbReference type="InterPro" id="IPR016454">
    <property type="entry name" value="Cysteine_dSase"/>
</dbReference>
<name>A0A1I1QS83_9FLAO</name>
<organism evidence="12 13">
    <name type="scientific">Algibacter pectinivorans</name>
    <dbReference type="NCBI Taxonomy" id="870482"/>
    <lineage>
        <taxon>Bacteria</taxon>
        <taxon>Pseudomonadati</taxon>
        <taxon>Bacteroidota</taxon>
        <taxon>Flavobacteriia</taxon>
        <taxon>Flavobacteriales</taxon>
        <taxon>Flavobacteriaceae</taxon>
        <taxon>Algibacter</taxon>
    </lineage>
</organism>
<dbReference type="Gene3D" id="1.10.260.50">
    <property type="match status" value="1"/>
</dbReference>
<keyword evidence="6" id="KW-0663">Pyridoxal phosphate</keyword>
<evidence type="ECO:0000256" key="6">
    <source>
        <dbReference type="ARBA" id="ARBA00022898"/>
    </source>
</evidence>
<dbReference type="RefSeq" id="WP_092852264.1">
    <property type="nucleotide sequence ID" value="NZ_FOMI01000007.1"/>
</dbReference>
<dbReference type="Proteomes" id="UP000199439">
    <property type="component" value="Unassembled WGS sequence"/>
</dbReference>
<dbReference type="Pfam" id="PF00266">
    <property type="entry name" value="Aminotran_5"/>
    <property type="match status" value="1"/>
</dbReference>
<sequence>MNSVYFDNAATTPLRKDVIHAISEVMTTHFGNPSSSHSFGRSSKALIEKSRKAIAQSLNVSAGEIIFTSGGTEADNLVLNSAVKDLGITHIITTKIEHHAVLHTVEKLQKDCGITISYVDVKPSGHIDYNHLEDLLKTDAKTLVSLMHINNEIGSVLDIKKVANLCKLNKALFHSDAVQSIGHYNLDLQDIQVDFVAAAAHKFHGPKGVGFVFIRKNSGLLKPLIVGGEQERGLRAGTESVHNIVGMEKALLLAQANLEKEVQHIKELKGYFIDTIKAAIPNVSFNGSSNDFDTSTYTLVNVCLPIDPKKAAMLLFQLDLKGIACSKGSACQSGSSQKSHVLSEILSDEDLEKPSIRFSFSIFNTKKEVDYVVDVLKTFAL</sequence>
<evidence type="ECO:0000313" key="12">
    <source>
        <dbReference type="EMBL" id="SFD24872.1"/>
    </source>
</evidence>
<keyword evidence="13" id="KW-1185">Reference proteome</keyword>
<keyword evidence="7" id="KW-0408">Iron</keyword>
<reference evidence="13" key="1">
    <citation type="submission" date="2016-10" db="EMBL/GenBank/DDBJ databases">
        <authorList>
            <person name="Varghese N."/>
            <person name="Submissions S."/>
        </authorList>
    </citation>
    <scope>NUCLEOTIDE SEQUENCE [LARGE SCALE GENOMIC DNA]</scope>
    <source>
        <strain evidence="13">DSM 25730</strain>
    </source>
</reference>